<evidence type="ECO:0000256" key="3">
    <source>
        <dbReference type="ARBA" id="ARBA00022801"/>
    </source>
</evidence>
<keyword evidence="5 6" id="KW-0482">Metalloprotease</keyword>
<protein>
    <submittedName>
        <fullName evidence="8">Oligoendopeptidase F</fullName>
    </submittedName>
</protein>
<comment type="cofactor">
    <cofactor evidence="6">
        <name>Zn(2+)</name>
        <dbReference type="ChEBI" id="CHEBI:29105"/>
    </cofactor>
    <text evidence="6">Binds 1 zinc ion.</text>
</comment>
<dbReference type="Pfam" id="PF01432">
    <property type="entry name" value="Peptidase_M3"/>
    <property type="match status" value="1"/>
</dbReference>
<dbReference type="EMBL" id="BIFR01000002">
    <property type="protein sequence ID" value="GCE16197.1"/>
    <property type="molecule type" value="Genomic_DNA"/>
</dbReference>
<dbReference type="GO" id="GO:0004222">
    <property type="term" value="F:metalloendopeptidase activity"/>
    <property type="evidence" value="ECO:0007669"/>
    <property type="project" value="InterPro"/>
</dbReference>
<keyword evidence="2 6" id="KW-0479">Metal-binding</keyword>
<keyword evidence="9" id="KW-1185">Reference proteome</keyword>
<dbReference type="Proteomes" id="UP000287352">
    <property type="component" value="Unassembled WGS sequence"/>
</dbReference>
<gene>
    <name evidence="8" type="ORF">KTT_60560</name>
</gene>
<organism evidence="8 9">
    <name type="scientific">Tengunoibacter tsumagoiensis</name>
    <dbReference type="NCBI Taxonomy" id="2014871"/>
    <lineage>
        <taxon>Bacteria</taxon>
        <taxon>Bacillati</taxon>
        <taxon>Chloroflexota</taxon>
        <taxon>Ktedonobacteria</taxon>
        <taxon>Ktedonobacterales</taxon>
        <taxon>Dictyobacteraceae</taxon>
        <taxon>Tengunoibacter</taxon>
    </lineage>
</organism>
<dbReference type="InterPro" id="IPR001567">
    <property type="entry name" value="Pept_M3A_M3B_dom"/>
</dbReference>
<sequence>MERLFLPILNGKGIVMFSPLPRTSEEFELLEWEQIKPWYHELLQAPLTPEFLSTWLKQWSDLSALLDETMVRFEVASTQNTSDEDIARRKLQFLQHIYAPAQTQAQPLKERLLASGLEPENFAIPLRNMRAEAQLYREENLALLNEDKALSDEYFQIGGAQMVSWEGKEVSIISLQAPMADTVRSRREQAWRTIAQRRLLDRKKLEELWIKKMRLRQRIAENAGLESYREYRWQKLLRFDYTPADCKIFHQAVEKVIVPAANQIFEKRRQLLNIETTRPWDVGVDPRSSVAPRAITDVEGVLQQCVQLFELIHPDLGRYLQTLLQENFVDLEERPNKAHMGYNLPLEVKRRAFIFGHLDLLSELITLVCHEAGHAFHVFETNPLPYIQQRQEGAVPIEFAEVASTSMEFIGSMYLHQTGLCSQEEARLLRIQHLERMLASYLPTIIRGDAFQHWAYENLEQALDPALCAQKWIELTKLYQPAIDWSGLEEEMGMGWLWISHFFDEPFYYIEYAFAAIGAYQVWNNYLHNPEQALQQYRHALSLGATRSVPQLYEAAGAKFVGDVPILELVRDLTLHHLQQLES</sequence>
<dbReference type="SUPFAM" id="SSF55486">
    <property type="entry name" value="Metalloproteases ('zincins'), catalytic domain"/>
    <property type="match status" value="1"/>
</dbReference>
<evidence type="ECO:0000256" key="5">
    <source>
        <dbReference type="ARBA" id="ARBA00023049"/>
    </source>
</evidence>
<evidence type="ECO:0000313" key="8">
    <source>
        <dbReference type="EMBL" id="GCE16197.1"/>
    </source>
</evidence>
<dbReference type="AlphaFoldDB" id="A0A402AAL2"/>
<evidence type="ECO:0000256" key="2">
    <source>
        <dbReference type="ARBA" id="ARBA00022723"/>
    </source>
</evidence>
<feature type="domain" description="Peptidase M3A/M3B catalytic" evidence="7">
    <location>
        <begin position="181"/>
        <end position="559"/>
    </location>
</feature>
<evidence type="ECO:0000256" key="4">
    <source>
        <dbReference type="ARBA" id="ARBA00022833"/>
    </source>
</evidence>
<keyword evidence="1 6" id="KW-0645">Protease</keyword>
<evidence type="ECO:0000256" key="6">
    <source>
        <dbReference type="RuleBase" id="RU003435"/>
    </source>
</evidence>
<dbReference type="Gene3D" id="1.10.1370.30">
    <property type="match status" value="1"/>
</dbReference>
<accession>A0A402AAL2</accession>
<name>A0A402AAL2_9CHLR</name>
<reference evidence="9" key="1">
    <citation type="submission" date="2018-12" db="EMBL/GenBank/DDBJ databases">
        <title>Tengunoibacter tsumagoiensis gen. nov., sp. nov., Dictyobacter kobayashii sp. nov., D. alpinus sp. nov., and D. joshuensis sp. nov. and description of Dictyobacteraceae fam. nov. within the order Ktedonobacterales isolated from Tengu-no-mugimeshi.</title>
        <authorList>
            <person name="Wang C.M."/>
            <person name="Zheng Y."/>
            <person name="Sakai Y."/>
            <person name="Toyoda A."/>
            <person name="Minakuchi Y."/>
            <person name="Abe K."/>
            <person name="Yokota A."/>
            <person name="Yabe S."/>
        </authorList>
    </citation>
    <scope>NUCLEOTIDE SEQUENCE [LARGE SCALE GENOMIC DNA]</scope>
    <source>
        <strain evidence="9">Uno3</strain>
    </source>
</reference>
<evidence type="ECO:0000259" key="7">
    <source>
        <dbReference type="Pfam" id="PF01432"/>
    </source>
</evidence>
<keyword evidence="4 6" id="KW-0862">Zinc</keyword>
<proteinExistence type="inferred from homology"/>
<dbReference type="CDD" id="cd09606">
    <property type="entry name" value="M3B_PepF"/>
    <property type="match status" value="1"/>
</dbReference>
<dbReference type="RefSeq" id="WP_245994536.1">
    <property type="nucleotide sequence ID" value="NZ_BIFR01000002.1"/>
</dbReference>
<keyword evidence="3 6" id="KW-0378">Hydrolase</keyword>
<comment type="caution">
    <text evidence="8">The sequence shown here is derived from an EMBL/GenBank/DDBJ whole genome shotgun (WGS) entry which is preliminary data.</text>
</comment>
<comment type="similarity">
    <text evidence="6">Belongs to the peptidase M3 family.</text>
</comment>
<dbReference type="GO" id="GO:0046872">
    <property type="term" value="F:metal ion binding"/>
    <property type="evidence" value="ECO:0007669"/>
    <property type="project" value="UniProtKB-UniRule"/>
</dbReference>
<evidence type="ECO:0000256" key="1">
    <source>
        <dbReference type="ARBA" id="ARBA00022670"/>
    </source>
</evidence>
<evidence type="ECO:0000313" key="9">
    <source>
        <dbReference type="Proteomes" id="UP000287352"/>
    </source>
</evidence>
<dbReference type="GO" id="GO:0006508">
    <property type="term" value="P:proteolysis"/>
    <property type="evidence" value="ECO:0007669"/>
    <property type="project" value="UniProtKB-KW"/>
</dbReference>